<evidence type="ECO:0000313" key="2">
    <source>
        <dbReference type="EMBL" id="KAF5198229.1"/>
    </source>
</evidence>
<comment type="caution">
    <text evidence="2">The sequence shown here is derived from an EMBL/GenBank/DDBJ whole genome shotgun (WGS) entry which is preliminary data.</text>
</comment>
<organism evidence="2 3">
    <name type="scientific">Thalictrum thalictroides</name>
    <name type="common">Rue-anemone</name>
    <name type="synonym">Anemone thalictroides</name>
    <dbReference type="NCBI Taxonomy" id="46969"/>
    <lineage>
        <taxon>Eukaryota</taxon>
        <taxon>Viridiplantae</taxon>
        <taxon>Streptophyta</taxon>
        <taxon>Embryophyta</taxon>
        <taxon>Tracheophyta</taxon>
        <taxon>Spermatophyta</taxon>
        <taxon>Magnoliopsida</taxon>
        <taxon>Ranunculales</taxon>
        <taxon>Ranunculaceae</taxon>
        <taxon>Thalictroideae</taxon>
        <taxon>Thalictrum</taxon>
    </lineage>
</organism>
<dbReference type="AlphaFoldDB" id="A0A7J6WLH5"/>
<sequence length="71" mass="7665">HIDASNWTAAPQQTNATAVRTGGAEVNSRQQQAKHAGWHEPLNPIDYREPEAPPSQGRVDSDRLVASFSSG</sequence>
<dbReference type="EMBL" id="JABWDY010013540">
    <property type="protein sequence ID" value="KAF5198229.1"/>
    <property type="molecule type" value="Genomic_DNA"/>
</dbReference>
<proteinExistence type="predicted"/>
<evidence type="ECO:0000256" key="1">
    <source>
        <dbReference type="SAM" id="MobiDB-lite"/>
    </source>
</evidence>
<keyword evidence="3" id="KW-1185">Reference proteome</keyword>
<feature type="compositionally biased region" description="Polar residues" evidence="1">
    <location>
        <begin position="1"/>
        <end position="18"/>
    </location>
</feature>
<feature type="non-terminal residue" evidence="2">
    <location>
        <position position="1"/>
    </location>
</feature>
<protein>
    <submittedName>
        <fullName evidence="2">Uncharacterized protein</fullName>
    </submittedName>
</protein>
<reference evidence="2 3" key="1">
    <citation type="submission" date="2020-06" db="EMBL/GenBank/DDBJ databases">
        <title>Transcriptomic and genomic resources for Thalictrum thalictroides and T. hernandezii: Facilitating candidate gene discovery in an emerging model plant lineage.</title>
        <authorList>
            <person name="Arias T."/>
            <person name="Riano-Pachon D.M."/>
            <person name="Di Stilio V.S."/>
        </authorList>
    </citation>
    <scope>NUCLEOTIDE SEQUENCE [LARGE SCALE GENOMIC DNA]</scope>
    <source>
        <strain evidence="3">cv. WT478/WT964</strain>
        <tissue evidence="2">Leaves</tissue>
    </source>
</reference>
<gene>
    <name evidence="2" type="ORF">FRX31_012184</name>
</gene>
<feature type="region of interest" description="Disordered" evidence="1">
    <location>
        <begin position="1"/>
        <end position="71"/>
    </location>
</feature>
<evidence type="ECO:0000313" key="3">
    <source>
        <dbReference type="Proteomes" id="UP000554482"/>
    </source>
</evidence>
<accession>A0A7J6WLH5</accession>
<name>A0A7J6WLH5_THATH</name>
<dbReference type="Proteomes" id="UP000554482">
    <property type="component" value="Unassembled WGS sequence"/>
</dbReference>